<accession>A0A8A4TVF2</accession>
<dbReference type="SUPFAM" id="SSF89447">
    <property type="entry name" value="AbrB/MazE/MraZ-like"/>
    <property type="match status" value="1"/>
</dbReference>
<dbReference type="Proteomes" id="UP000663929">
    <property type="component" value="Chromosome"/>
</dbReference>
<dbReference type="PANTHER" id="PTHR37550:SF3">
    <property type="entry name" value="ANTITOXIN VAPB1"/>
    <property type="match status" value="1"/>
</dbReference>
<dbReference type="InterPro" id="IPR037914">
    <property type="entry name" value="SpoVT-AbrB_sf"/>
</dbReference>
<comment type="similarity">
    <text evidence="1">Belongs to the VapB family.</text>
</comment>
<organism evidence="4 5">
    <name type="scientific">Sulfidibacter corallicola</name>
    <dbReference type="NCBI Taxonomy" id="2818388"/>
    <lineage>
        <taxon>Bacteria</taxon>
        <taxon>Pseudomonadati</taxon>
        <taxon>Acidobacteriota</taxon>
        <taxon>Holophagae</taxon>
        <taxon>Acanthopleuribacterales</taxon>
        <taxon>Acanthopleuribacteraceae</taxon>
        <taxon>Sulfidibacter</taxon>
    </lineage>
</organism>
<dbReference type="NCBIfam" id="NF040493">
    <property type="entry name" value="TA_anti_VapB"/>
    <property type="match status" value="1"/>
</dbReference>
<evidence type="ECO:0000313" key="4">
    <source>
        <dbReference type="EMBL" id="QTD53936.1"/>
    </source>
</evidence>
<dbReference type="PROSITE" id="PS51740">
    <property type="entry name" value="SPOVT_ABRB"/>
    <property type="match status" value="1"/>
</dbReference>
<dbReference type="Gene3D" id="2.10.260.10">
    <property type="match status" value="1"/>
</dbReference>
<dbReference type="GO" id="GO:0003677">
    <property type="term" value="F:DNA binding"/>
    <property type="evidence" value="ECO:0007669"/>
    <property type="project" value="UniProtKB-UniRule"/>
</dbReference>
<dbReference type="EMBL" id="CP071793">
    <property type="protein sequence ID" value="QTD53936.1"/>
    <property type="molecule type" value="Genomic_DNA"/>
</dbReference>
<dbReference type="InterPro" id="IPR051734">
    <property type="entry name" value="VapB_TA_antitoxins"/>
</dbReference>
<gene>
    <name evidence="4" type="ORF">J3U87_15920</name>
</gene>
<dbReference type="InterPro" id="IPR007159">
    <property type="entry name" value="SpoVT-AbrB_dom"/>
</dbReference>
<dbReference type="PANTHER" id="PTHR37550">
    <property type="entry name" value="ANTITOXIN VAPB1"/>
    <property type="match status" value="1"/>
</dbReference>
<keyword evidence="2 4" id="KW-0238">DNA-binding</keyword>
<dbReference type="RefSeq" id="WP_237384036.1">
    <property type="nucleotide sequence ID" value="NZ_CP071793.1"/>
</dbReference>
<dbReference type="KEGG" id="scor:J3U87_15920"/>
<dbReference type="AlphaFoldDB" id="A0A8A4TVF2"/>
<protein>
    <submittedName>
        <fullName evidence="4">AbrB/MazE/SpoVT family DNA-binding domain-containing protein</fullName>
    </submittedName>
</protein>
<dbReference type="Pfam" id="PF04014">
    <property type="entry name" value="MazE_antitoxin"/>
    <property type="match status" value="1"/>
</dbReference>
<keyword evidence="5" id="KW-1185">Reference proteome</keyword>
<reference evidence="4" key="1">
    <citation type="submission" date="2021-03" db="EMBL/GenBank/DDBJ databases">
        <title>Acanthopleuribacteraceae sp. M133.</title>
        <authorList>
            <person name="Wang G."/>
        </authorList>
    </citation>
    <scope>NUCLEOTIDE SEQUENCE</scope>
    <source>
        <strain evidence="4">M133</strain>
    </source>
</reference>
<evidence type="ECO:0000313" key="5">
    <source>
        <dbReference type="Proteomes" id="UP000663929"/>
    </source>
</evidence>
<evidence type="ECO:0000256" key="2">
    <source>
        <dbReference type="PROSITE-ProRule" id="PRU01076"/>
    </source>
</evidence>
<name>A0A8A4TVF2_SULCO</name>
<evidence type="ECO:0000259" key="3">
    <source>
        <dbReference type="PROSITE" id="PS51740"/>
    </source>
</evidence>
<evidence type="ECO:0000256" key="1">
    <source>
        <dbReference type="ARBA" id="ARBA00007924"/>
    </source>
</evidence>
<feature type="domain" description="SpoVT-AbrB" evidence="3">
    <location>
        <begin position="4"/>
        <end position="45"/>
    </location>
</feature>
<dbReference type="InterPro" id="IPR047976">
    <property type="entry name" value="Anti_VapB2-like"/>
</dbReference>
<proteinExistence type="inferred from homology"/>
<sequence>MKTARLFKNGQNQAVRLPREMEFKGVREVEIRREGRSLVLTPVKKDWMSFGELPAADDDFLADRPSILEEDRIQF</sequence>